<proteinExistence type="inferred from homology"/>
<feature type="compositionally biased region" description="Basic and acidic residues" evidence="6">
    <location>
        <begin position="592"/>
        <end position="612"/>
    </location>
</feature>
<dbReference type="SMART" id="SM00369">
    <property type="entry name" value="LRR_TYP"/>
    <property type="match status" value="17"/>
</dbReference>
<dbReference type="SUPFAM" id="SSF47473">
    <property type="entry name" value="EF-hand"/>
    <property type="match status" value="1"/>
</dbReference>
<dbReference type="PANTHER" id="PTHR48057">
    <property type="entry name" value="LEUCINE-RICH REPEAT SERINE/THREONINE-PROTEIN KINASE 1"/>
    <property type="match status" value="1"/>
</dbReference>
<dbReference type="InterPro" id="IPR011992">
    <property type="entry name" value="EF-hand-dom_pair"/>
</dbReference>
<dbReference type="InterPro" id="IPR052595">
    <property type="entry name" value="LRRC69/RLP"/>
</dbReference>
<dbReference type="GO" id="GO:0043226">
    <property type="term" value="C:organelle"/>
    <property type="evidence" value="ECO:0007669"/>
    <property type="project" value="UniProtKB-ARBA"/>
</dbReference>
<dbReference type="Gene3D" id="1.10.238.10">
    <property type="entry name" value="EF-hand"/>
    <property type="match status" value="2"/>
</dbReference>
<dbReference type="InterPro" id="IPR001611">
    <property type="entry name" value="Leu-rich_rpt"/>
</dbReference>
<feature type="region of interest" description="Disordered" evidence="6">
    <location>
        <begin position="109"/>
        <end position="141"/>
    </location>
</feature>
<dbReference type="Proteomes" id="UP000241890">
    <property type="component" value="Unassembled WGS sequence"/>
</dbReference>
<dbReference type="InterPro" id="IPR003591">
    <property type="entry name" value="Leu-rich_rpt_typical-subtyp"/>
</dbReference>
<keyword evidence="2" id="KW-0433">Leucine-rich repeat</keyword>
<gene>
    <name evidence="8" type="ORF">FCC1311_060742</name>
</gene>
<keyword evidence="4" id="KW-0106">Calcium</keyword>
<evidence type="ECO:0000256" key="6">
    <source>
        <dbReference type="SAM" id="MobiDB-lite"/>
    </source>
</evidence>
<dbReference type="PROSITE" id="PS50222">
    <property type="entry name" value="EF_HAND_2"/>
    <property type="match status" value="4"/>
</dbReference>
<dbReference type="SMART" id="SM00364">
    <property type="entry name" value="LRR_BAC"/>
    <property type="match status" value="11"/>
</dbReference>
<evidence type="ECO:0000256" key="1">
    <source>
        <dbReference type="ARBA" id="ARBA00005253"/>
    </source>
</evidence>
<evidence type="ECO:0000313" key="8">
    <source>
        <dbReference type="EMBL" id="GBG29854.1"/>
    </source>
</evidence>
<dbReference type="InterPro" id="IPR055414">
    <property type="entry name" value="LRR_R13L4/SHOC2-like"/>
</dbReference>
<dbReference type="SMART" id="SM00054">
    <property type="entry name" value="EFh"/>
    <property type="match status" value="4"/>
</dbReference>
<feature type="compositionally biased region" description="Acidic residues" evidence="6">
    <location>
        <begin position="547"/>
        <end position="558"/>
    </location>
</feature>
<protein>
    <submittedName>
        <fullName evidence="8">Leucine-rich repeat-containing protein 1</fullName>
    </submittedName>
</protein>
<dbReference type="InParanoid" id="A0A2R5GPP8"/>
<evidence type="ECO:0000313" key="9">
    <source>
        <dbReference type="Proteomes" id="UP000241890"/>
    </source>
</evidence>
<evidence type="ECO:0000259" key="7">
    <source>
        <dbReference type="PROSITE" id="PS50222"/>
    </source>
</evidence>
<dbReference type="Pfam" id="PF13499">
    <property type="entry name" value="EF-hand_7"/>
    <property type="match status" value="2"/>
</dbReference>
<dbReference type="Pfam" id="PF00560">
    <property type="entry name" value="LRR_1"/>
    <property type="match status" value="1"/>
</dbReference>
<sequence>MAASGKKLLPAALTPKEKEKVSGPGESLALKKGKSTRRHLDLEVSGAGEGDAQPANNTSRSNGSSALDKKVSEFANAQAKSMSKLRVGVSARELRPLVRKGAKLTFTTAGKKSRIRGAAKDSAKTGKTPKSSKNKVEDDDDNFAPAEQILESKTVQDAAAAKAANDAKVATTVRERMEKGKFHVHLIQLGSSYRIAFSESFLNLVSQFDFDVNLYIMRKRPAAQMTGIEEDAEFGRMNKADAKVVSLGKLPPCTFNPNNVEDDEAFDHEAVVSHDFFFGDTCFEFDSEFPTMVSSPLEWTGVALVKCAETKPVSLYPAVLFYAKLAVIHEKKKTAKKKADAVKEAENIQEKMRSATTWEPGLGLRTIRRLLRSKLRYFDRNGSNTIDFEEFKAAMENLGLFLTETRLQKLFQACDLDRSGTVELDELPLALHINDQLRVRTRMTPRDAFELFDYDGSGSINEQEFFEVVNLLPVASMTRERAGKVFARHDTDNSGEIEYDEFREIWLSSLCDITSELTVRIKDAQLLEIEKMRAGIAPGGSSSSNIEQDEASAAEADVDAGAGGADQISDAAKAKATKGADGAASAAGAAGAEEKDIQTGEPKVAAEKPSCEKAAPEIDAQKLEASITKLKAKHARQLQWELRRTRGKKIKRLRELVLEEERAEAAEFEAAREKAYHDAHALRIEVDTKKRQQKLQRRREEIAAKVAVSKAERELRRQKQLELSQRRRAESREKALRAQLNKEIRYREEKERADRRAERELRLQQEKEARARRGDDRLDMPNQGLRAVPPTLYKGHEAQTRLGHLVSIDLSHNKLESLPKQGLFFWCGYVRKLDVSNNRLTSLPEEVEALESIEIFTAVHNRLRALPPQLGALPKLISLNVAENEIEELSDSFCVLPCVRNLQLYKNVIKRLPAGLGNLRTLRRLDVSLNALRELPDEICELESLQSLDVSWNRLQKLPTAIGKLSSLETLILSGNELRRLPDSLQTLHALQVLQLGRNDLIEVPATVEGLISLLRLDVSRNRIVRIPRELGKVRTLQHLDISGNLIRLLPPELGRLRGLVVFEAYSNLIERIPEELAALSSLEELNLCHNKLAGRLPMAVGALRQLRMLNLAENEIEILPSSLGALVNLEVFNMNGNKLTVLPATVACWNVKTLLLSRNRVKSLPVTFGNLCDSLDLLDLSSNALEFVPAELTSLRTLRHLDLHHNRLRAVPPPIAKIVPQLETFRVTHNPLSELPPKFANEVAAGGPRSDLIWSGYSDGQVAEWAMEVQDVLDVCRACMDLDRVMAPNSDPNRLSFWEFSCAVKERLQEEDKWREQLMPHVNSYFFRTKALGEVPRLDAIAVTEVTSRADAIAKREIERQRVAAEAKEQHEERELRLREVYSVSRPDFLQAETELKRNAARIRDEKEVLRKKEIESTRPIHERQEKVYIETKRQREAARKAQLEEWLGHFRAQHDDYIQELIASEATRESPSNNNNNNNHNNNHHNNNNQTS</sequence>
<dbReference type="Gene3D" id="3.80.10.10">
    <property type="entry name" value="Ribonuclease Inhibitor"/>
    <property type="match status" value="4"/>
</dbReference>
<feature type="compositionally biased region" description="Low complexity" evidence="6">
    <location>
        <begin position="1475"/>
        <end position="1494"/>
    </location>
</feature>
<dbReference type="GO" id="GO:0005509">
    <property type="term" value="F:calcium ion binding"/>
    <property type="evidence" value="ECO:0007669"/>
    <property type="project" value="InterPro"/>
</dbReference>
<feature type="coiled-coil region" evidence="5">
    <location>
        <begin position="1356"/>
        <end position="1414"/>
    </location>
</feature>
<feature type="domain" description="EF-hand" evidence="7">
    <location>
        <begin position="402"/>
        <end position="437"/>
    </location>
</feature>
<comment type="caution">
    <text evidence="8">The sequence shown here is derived from an EMBL/GenBank/DDBJ whole genome shotgun (WGS) entry which is preliminary data.</text>
</comment>
<evidence type="ECO:0000256" key="3">
    <source>
        <dbReference type="ARBA" id="ARBA00022737"/>
    </source>
</evidence>
<feature type="region of interest" description="Disordered" evidence="6">
    <location>
        <begin position="1"/>
        <end position="72"/>
    </location>
</feature>
<dbReference type="Pfam" id="PF13855">
    <property type="entry name" value="LRR_8"/>
    <property type="match status" value="1"/>
</dbReference>
<dbReference type="InterPro" id="IPR002048">
    <property type="entry name" value="EF_hand_dom"/>
</dbReference>
<dbReference type="InterPro" id="IPR032675">
    <property type="entry name" value="LRR_dom_sf"/>
</dbReference>
<feature type="compositionally biased region" description="Basic and acidic residues" evidence="6">
    <location>
        <begin position="748"/>
        <end position="779"/>
    </location>
</feature>
<feature type="region of interest" description="Disordered" evidence="6">
    <location>
        <begin position="1470"/>
        <end position="1494"/>
    </location>
</feature>
<evidence type="ECO:0000256" key="2">
    <source>
        <dbReference type="ARBA" id="ARBA00022614"/>
    </source>
</evidence>
<feature type="region of interest" description="Disordered" evidence="6">
    <location>
        <begin position="587"/>
        <end position="612"/>
    </location>
</feature>
<feature type="region of interest" description="Disordered" evidence="6">
    <location>
        <begin position="537"/>
        <end position="563"/>
    </location>
</feature>
<feature type="domain" description="EF-hand" evidence="7">
    <location>
        <begin position="440"/>
        <end position="475"/>
    </location>
</feature>
<organism evidence="8 9">
    <name type="scientific">Hondaea fermentalgiana</name>
    <dbReference type="NCBI Taxonomy" id="2315210"/>
    <lineage>
        <taxon>Eukaryota</taxon>
        <taxon>Sar</taxon>
        <taxon>Stramenopiles</taxon>
        <taxon>Bigyra</taxon>
        <taxon>Labyrinthulomycetes</taxon>
        <taxon>Thraustochytrida</taxon>
        <taxon>Thraustochytriidae</taxon>
        <taxon>Hondaea</taxon>
    </lineage>
</organism>
<keyword evidence="5" id="KW-0175">Coiled coil</keyword>
<keyword evidence="9" id="KW-1185">Reference proteome</keyword>
<dbReference type="OrthoDB" id="203703at2759"/>
<evidence type="ECO:0000256" key="4">
    <source>
        <dbReference type="ARBA" id="ARBA00022837"/>
    </source>
</evidence>
<keyword evidence="3" id="KW-0677">Repeat</keyword>
<dbReference type="SUPFAM" id="SSF52047">
    <property type="entry name" value="RNI-like"/>
    <property type="match status" value="1"/>
</dbReference>
<reference evidence="8 9" key="1">
    <citation type="submission" date="2017-12" db="EMBL/GenBank/DDBJ databases">
        <title>Sequencing, de novo assembly and annotation of complete genome of a new Thraustochytrid species, strain FCC1311.</title>
        <authorList>
            <person name="Sedici K."/>
            <person name="Godart F."/>
            <person name="Aiese Cigliano R."/>
            <person name="Sanseverino W."/>
            <person name="Barakat M."/>
            <person name="Ortet P."/>
            <person name="Marechal E."/>
            <person name="Cagnac O."/>
            <person name="Amato A."/>
        </authorList>
    </citation>
    <scope>NUCLEOTIDE SEQUENCE [LARGE SCALE GENOMIC DNA]</scope>
</reference>
<evidence type="ECO:0000256" key="5">
    <source>
        <dbReference type="SAM" id="Coils"/>
    </source>
</evidence>
<feature type="compositionally biased region" description="Polar residues" evidence="6">
    <location>
        <begin position="54"/>
        <end position="65"/>
    </location>
</feature>
<dbReference type="PANTHER" id="PTHR48057:SF7">
    <property type="entry name" value="LEUCINE-RICH REPEAT SERINE_THREONINE-PROTEIN KINASE 1"/>
    <property type="match status" value="1"/>
</dbReference>
<dbReference type="EMBL" id="BEYU01000067">
    <property type="protein sequence ID" value="GBG29854.1"/>
    <property type="molecule type" value="Genomic_DNA"/>
</dbReference>
<feature type="domain" description="EF-hand" evidence="7">
    <location>
        <begin position="477"/>
        <end position="512"/>
    </location>
</feature>
<dbReference type="SUPFAM" id="SSF52058">
    <property type="entry name" value="L domain-like"/>
    <property type="match status" value="1"/>
</dbReference>
<feature type="domain" description="EF-hand" evidence="7">
    <location>
        <begin position="366"/>
        <end position="401"/>
    </location>
</feature>
<dbReference type="PROSITE" id="PS00018">
    <property type="entry name" value="EF_HAND_1"/>
    <property type="match status" value="4"/>
</dbReference>
<dbReference type="CDD" id="cd00051">
    <property type="entry name" value="EFh"/>
    <property type="match status" value="1"/>
</dbReference>
<name>A0A2R5GPP8_9STRA</name>
<feature type="region of interest" description="Disordered" evidence="6">
    <location>
        <begin position="748"/>
        <end position="788"/>
    </location>
</feature>
<comment type="similarity">
    <text evidence="1">Belongs to the centrin family.</text>
</comment>
<dbReference type="PROSITE" id="PS51450">
    <property type="entry name" value="LRR"/>
    <property type="match status" value="1"/>
</dbReference>
<dbReference type="FunFam" id="1.10.238.10:FF:000178">
    <property type="entry name" value="Calmodulin-2 A"/>
    <property type="match status" value="1"/>
</dbReference>
<dbReference type="InterPro" id="IPR018247">
    <property type="entry name" value="EF_Hand_1_Ca_BS"/>
</dbReference>
<dbReference type="Pfam" id="PF23598">
    <property type="entry name" value="LRR_14"/>
    <property type="match status" value="1"/>
</dbReference>
<accession>A0A2R5GPP8</accession>